<evidence type="ECO:0000313" key="1">
    <source>
        <dbReference type="EMBL" id="KKL95457.1"/>
    </source>
</evidence>
<accession>A0A0F9J8L6</accession>
<protein>
    <submittedName>
        <fullName evidence="1">Uncharacterized protein</fullName>
    </submittedName>
</protein>
<dbReference type="AlphaFoldDB" id="A0A0F9J8L6"/>
<sequence>MGRRGSKHAHDFLAAVKEAMEKTAPIFEKLKKAMDGNGPRIVEV</sequence>
<comment type="caution">
    <text evidence="1">The sequence shown here is derived from an EMBL/GenBank/DDBJ whole genome shotgun (WGS) entry which is preliminary data.</text>
</comment>
<dbReference type="EMBL" id="LAZR01018671">
    <property type="protein sequence ID" value="KKL95457.1"/>
    <property type="molecule type" value="Genomic_DNA"/>
</dbReference>
<proteinExistence type="predicted"/>
<reference evidence="1" key="1">
    <citation type="journal article" date="2015" name="Nature">
        <title>Complex archaea that bridge the gap between prokaryotes and eukaryotes.</title>
        <authorList>
            <person name="Spang A."/>
            <person name="Saw J.H."/>
            <person name="Jorgensen S.L."/>
            <person name="Zaremba-Niedzwiedzka K."/>
            <person name="Martijn J."/>
            <person name="Lind A.E."/>
            <person name="van Eijk R."/>
            <person name="Schleper C."/>
            <person name="Guy L."/>
            <person name="Ettema T.J."/>
        </authorList>
    </citation>
    <scope>NUCLEOTIDE SEQUENCE</scope>
</reference>
<organism evidence="1">
    <name type="scientific">marine sediment metagenome</name>
    <dbReference type="NCBI Taxonomy" id="412755"/>
    <lineage>
        <taxon>unclassified sequences</taxon>
        <taxon>metagenomes</taxon>
        <taxon>ecological metagenomes</taxon>
    </lineage>
</organism>
<name>A0A0F9J8L6_9ZZZZ</name>
<gene>
    <name evidence="1" type="ORF">LCGC14_1854340</name>
</gene>